<evidence type="ECO:0000256" key="1">
    <source>
        <dbReference type="SAM" id="MobiDB-lite"/>
    </source>
</evidence>
<keyword evidence="2" id="KW-1133">Transmembrane helix</keyword>
<protein>
    <submittedName>
        <fullName evidence="3">Uncharacterized protein</fullName>
    </submittedName>
</protein>
<proteinExistence type="predicted"/>
<keyword evidence="2" id="KW-0472">Membrane</keyword>
<feature type="region of interest" description="Disordered" evidence="1">
    <location>
        <begin position="1"/>
        <end position="32"/>
    </location>
</feature>
<dbReference type="AlphaFoldDB" id="A0A7S2EJM6"/>
<accession>A0A7S2EJM6</accession>
<evidence type="ECO:0000313" key="3">
    <source>
        <dbReference type="EMBL" id="CAD9339059.1"/>
    </source>
</evidence>
<keyword evidence="2" id="KW-0812">Transmembrane</keyword>
<feature type="compositionally biased region" description="Polar residues" evidence="1">
    <location>
        <begin position="69"/>
        <end position="82"/>
    </location>
</feature>
<reference evidence="3" key="1">
    <citation type="submission" date="2021-01" db="EMBL/GenBank/DDBJ databases">
        <authorList>
            <person name="Corre E."/>
            <person name="Pelletier E."/>
            <person name="Niang G."/>
            <person name="Scheremetjew M."/>
            <person name="Finn R."/>
            <person name="Kale V."/>
            <person name="Holt S."/>
            <person name="Cochrane G."/>
            <person name="Meng A."/>
            <person name="Brown T."/>
            <person name="Cohen L."/>
        </authorList>
    </citation>
    <scope>NUCLEOTIDE SEQUENCE</scope>
    <source>
        <strain evidence="3">Grunow 1884</strain>
    </source>
</reference>
<name>A0A7S2EJM6_TRICV</name>
<dbReference type="EMBL" id="HBGO01017438">
    <property type="protein sequence ID" value="CAD9339059.1"/>
    <property type="molecule type" value="Transcribed_RNA"/>
</dbReference>
<evidence type="ECO:0000256" key="2">
    <source>
        <dbReference type="SAM" id="Phobius"/>
    </source>
</evidence>
<sequence length="145" mass="16969">MAEREEGDDGSQLVQEVLKELPPEEKGEREEWAGHVGWHRKEEVRAPRPFLRARSVGDNPRQYAREMNETSAVSENVGNSRTVPRREGVQLGKRERIQAFRYHETVKEWEAHYVYISILVVALVIMSFSFIRQRAYFPTGSRKNR</sequence>
<organism evidence="3">
    <name type="scientific">Trieres chinensis</name>
    <name type="common">Marine centric diatom</name>
    <name type="synonym">Odontella sinensis</name>
    <dbReference type="NCBI Taxonomy" id="1514140"/>
    <lineage>
        <taxon>Eukaryota</taxon>
        <taxon>Sar</taxon>
        <taxon>Stramenopiles</taxon>
        <taxon>Ochrophyta</taxon>
        <taxon>Bacillariophyta</taxon>
        <taxon>Mediophyceae</taxon>
        <taxon>Biddulphiophycidae</taxon>
        <taxon>Eupodiscales</taxon>
        <taxon>Parodontellaceae</taxon>
        <taxon>Trieres</taxon>
    </lineage>
</organism>
<feature type="region of interest" description="Disordered" evidence="1">
    <location>
        <begin position="66"/>
        <end position="87"/>
    </location>
</feature>
<gene>
    <name evidence="3" type="ORF">OSIN01602_LOCUS9954</name>
</gene>
<feature type="compositionally biased region" description="Basic and acidic residues" evidence="1">
    <location>
        <begin position="17"/>
        <end position="32"/>
    </location>
</feature>
<feature type="transmembrane region" description="Helical" evidence="2">
    <location>
        <begin position="112"/>
        <end position="131"/>
    </location>
</feature>